<protein>
    <submittedName>
        <fullName evidence="1">Uncharacterized protein</fullName>
    </submittedName>
</protein>
<dbReference type="AlphaFoldDB" id="A0AAU7CYV9"/>
<sequence>MTKKVKVPTIKKTAIGRSIAANLKLSQQRIIKATQQDAGGSGVISR</sequence>
<reference evidence="1" key="1">
    <citation type="submission" date="2023-03" db="EMBL/GenBank/DDBJ databases">
        <title>Edaphobacter sp.</title>
        <authorList>
            <person name="Huber K.J."/>
            <person name="Papendorf J."/>
            <person name="Pilke C."/>
            <person name="Bunk B."/>
            <person name="Sproeer C."/>
            <person name="Pester M."/>
        </authorList>
    </citation>
    <scope>NUCLEOTIDE SEQUENCE</scope>
    <source>
        <strain evidence="1">DSM 109919</strain>
    </source>
</reference>
<dbReference type="KEGG" id="epl:P4G45_01380"/>
<name>A0AAU7CYV9_9BACT</name>
<accession>A0AAU7CYV9</accession>
<organism evidence="1">
    <name type="scientific">Edaphobacter paludis</name>
    <dbReference type="NCBI Taxonomy" id="3035702"/>
    <lineage>
        <taxon>Bacteria</taxon>
        <taxon>Pseudomonadati</taxon>
        <taxon>Acidobacteriota</taxon>
        <taxon>Terriglobia</taxon>
        <taxon>Terriglobales</taxon>
        <taxon>Acidobacteriaceae</taxon>
        <taxon>Edaphobacter</taxon>
    </lineage>
</organism>
<evidence type="ECO:0000313" key="1">
    <source>
        <dbReference type="EMBL" id="XBH10401.1"/>
    </source>
</evidence>
<dbReference type="RefSeq" id="WP_348267908.1">
    <property type="nucleotide sequence ID" value="NZ_CP121194.1"/>
</dbReference>
<gene>
    <name evidence="1" type="ORF">P4G45_01380</name>
</gene>
<dbReference type="EMBL" id="CP121194">
    <property type="protein sequence ID" value="XBH10401.1"/>
    <property type="molecule type" value="Genomic_DNA"/>
</dbReference>
<proteinExistence type="predicted"/>